<protein>
    <submittedName>
        <fullName evidence="1">Uncharacterized protein</fullName>
    </submittedName>
</protein>
<evidence type="ECO:0000313" key="1">
    <source>
        <dbReference type="EMBL" id="CAF0946387.1"/>
    </source>
</evidence>
<sequence length="66" mass="7419">MFKLSNSCGEKDLGDMISNDLKWTNDVNYSVDKAYRMLGTIKKTFKYIDCNSFLSSIGCVTCTLCS</sequence>
<organism evidence="1 2">
    <name type="scientific">Brachionus calyciflorus</name>
    <dbReference type="NCBI Taxonomy" id="104777"/>
    <lineage>
        <taxon>Eukaryota</taxon>
        <taxon>Metazoa</taxon>
        <taxon>Spiralia</taxon>
        <taxon>Gnathifera</taxon>
        <taxon>Rotifera</taxon>
        <taxon>Eurotatoria</taxon>
        <taxon>Monogononta</taxon>
        <taxon>Pseudotrocha</taxon>
        <taxon>Ploima</taxon>
        <taxon>Brachionidae</taxon>
        <taxon>Brachionus</taxon>
    </lineage>
</organism>
<dbReference type="EMBL" id="CAJNOC010002685">
    <property type="protein sequence ID" value="CAF0946387.1"/>
    <property type="molecule type" value="Genomic_DNA"/>
</dbReference>
<proteinExistence type="predicted"/>
<comment type="caution">
    <text evidence="1">The sequence shown here is derived from an EMBL/GenBank/DDBJ whole genome shotgun (WGS) entry which is preliminary data.</text>
</comment>
<gene>
    <name evidence="1" type="ORF">OXX778_LOCUS13708</name>
</gene>
<evidence type="ECO:0000313" key="2">
    <source>
        <dbReference type="Proteomes" id="UP000663879"/>
    </source>
</evidence>
<keyword evidence="2" id="KW-1185">Reference proteome</keyword>
<dbReference type="Proteomes" id="UP000663879">
    <property type="component" value="Unassembled WGS sequence"/>
</dbReference>
<reference evidence="1" key="1">
    <citation type="submission" date="2021-02" db="EMBL/GenBank/DDBJ databases">
        <authorList>
            <person name="Nowell W R."/>
        </authorList>
    </citation>
    <scope>NUCLEOTIDE SEQUENCE</scope>
    <source>
        <strain evidence="1">Ploen Becks lab</strain>
    </source>
</reference>
<name>A0A814CXQ1_9BILA</name>
<accession>A0A814CXQ1</accession>
<dbReference type="AlphaFoldDB" id="A0A814CXQ1"/>